<dbReference type="Pfam" id="PF03473">
    <property type="entry name" value="MOSC"/>
    <property type="match status" value="1"/>
</dbReference>
<dbReference type="GO" id="GO:0003824">
    <property type="term" value="F:catalytic activity"/>
    <property type="evidence" value="ECO:0007669"/>
    <property type="project" value="InterPro"/>
</dbReference>
<organism evidence="2 3">
    <name type="scientific">Gemmobacter caeni</name>
    <dbReference type="NCBI Taxonomy" id="589035"/>
    <lineage>
        <taxon>Bacteria</taxon>
        <taxon>Pseudomonadati</taxon>
        <taxon>Pseudomonadota</taxon>
        <taxon>Alphaproteobacteria</taxon>
        <taxon>Rhodobacterales</taxon>
        <taxon>Paracoccaceae</taxon>
        <taxon>Gemmobacter</taxon>
    </lineage>
</organism>
<proteinExistence type="predicted"/>
<accession>A0A2T6A2X6</accession>
<feature type="domain" description="MOSC" evidence="1">
    <location>
        <begin position="99"/>
        <end position="248"/>
    </location>
</feature>
<gene>
    <name evidence="2" type="ORF">C8N34_1453</name>
</gene>
<dbReference type="InterPro" id="IPR052716">
    <property type="entry name" value="MOSC_domain"/>
</dbReference>
<protein>
    <recommendedName>
        <fullName evidence="1">MOSC domain-containing protein</fullName>
    </recommendedName>
</protein>
<dbReference type="RefSeq" id="WP_108130996.1">
    <property type="nucleotide sequence ID" value="NZ_QBKP01000045.1"/>
</dbReference>
<dbReference type="InterPro" id="IPR005303">
    <property type="entry name" value="MOCOS_middle"/>
</dbReference>
<sequence>MKARLNTICRHPIKSHGRESLASVRLSAGAGLPWDRHWAVAHDAARLVEGWNPCVNFARGSKAPALMAINAALDESTATVTLTHPEREPLTFRPDDAADLPRFLDWVRELNPAGRAMPERIVSAGRIMSDTDYPSVSILNLASSTNLGARMGMDLSPLRWRGNLWVEGWQPWAEWYLVGRRLRIGDALLEVRERIERCNATKANPVTGRIEGDTLAGLRSAFGHQDFGVYAVVVEGGEIAPGMEVTIQ</sequence>
<dbReference type="InterPro" id="IPR005302">
    <property type="entry name" value="MoCF_Sase_C"/>
</dbReference>
<dbReference type="InterPro" id="IPR011037">
    <property type="entry name" value="Pyrv_Knase-like_insert_dom_sf"/>
</dbReference>
<evidence type="ECO:0000313" key="2">
    <source>
        <dbReference type="EMBL" id="PTX38128.1"/>
    </source>
</evidence>
<reference evidence="2 3" key="1">
    <citation type="submission" date="2018-04" db="EMBL/GenBank/DDBJ databases">
        <title>Genomic Encyclopedia of Archaeal and Bacterial Type Strains, Phase II (KMG-II): from individual species to whole genera.</title>
        <authorList>
            <person name="Goeker M."/>
        </authorList>
    </citation>
    <scope>NUCLEOTIDE SEQUENCE [LARGE SCALE GENOMIC DNA]</scope>
    <source>
        <strain evidence="2 3">DSM 21823</strain>
    </source>
</reference>
<dbReference type="PANTHER" id="PTHR36930:SF1">
    <property type="entry name" value="MOSC DOMAIN-CONTAINING PROTEIN"/>
    <property type="match status" value="1"/>
</dbReference>
<dbReference type="EMBL" id="QBKP01000045">
    <property type="protein sequence ID" value="PTX38128.1"/>
    <property type="molecule type" value="Genomic_DNA"/>
</dbReference>
<dbReference type="Proteomes" id="UP000244224">
    <property type="component" value="Unassembled WGS sequence"/>
</dbReference>
<dbReference type="GO" id="GO:0030170">
    <property type="term" value="F:pyridoxal phosphate binding"/>
    <property type="evidence" value="ECO:0007669"/>
    <property type="project" value="InterPro"/>
</dbReference>
<dbReference type="Gene3D" id="2.40.33.20">
    <property type="entry name" value="PK beta-barrel domain-like"/>
    <property type="match status" value="1"/>
</dbReference>
<keyword evidence="3" id="KW-1185">Reference proteome</keyword>
<dbReference type="PANTHER" id="PTHR36930">
    <property type="entry name" value="METAL-SULFUR CLUSTER BIOSYNTHESIS PROTEINS YUAD-RELATED"/>
    <property type="match status" value="1"/>
</dbReference>
<evidence type="ECO:0000313" key="3">
    <source>
        <dbReference type="Proteomes" id="UP000244224"/>
    </source>
</evidence>
<dbReference type="Pfam" id="PF03476">
    <property type="entry name" value="MOSC_N"/>
    <property type="match status" value="1"/>
</dbReference>
<evidence type="ECO:0000259" key="1">
    <source>
        <dbReference type="PROSITE" id="PS51340"/>
    </source>
</evidence>
<dbReference type="AlphaFoldDB" id="A0A2T6A2X6"/>
<dbReference type="OrthoDB" id="581532at2"/>
<comment type="caution">
    <text evidence="2">The sequence shown here is derived from an EMBL/GenBank/DDBJ whole genome shotgun (WGS) entry which is preliminary data.</text>
</comment>
<dbReference type="SUPFAM" id="SSF50800">
    <property type="entry name" value="PK beta-barrel domain-like"/>
    <property type="match status" value="1"/>
</dbReference>
<dbReference type="GO" id="GO:0030151">
    <property type="term" value="F:molybdenum ion binding"/>
    <property type="evidence" value="ECO:0007669"/>
    <property type="project" value="InterPro"/>
</dbReference>
<name>A0A2T6A2X6_9RHOB</name>
<dbReference type="PROSITE" id="PS51340">
    <property type="entry name" value="MOSC"/>
    <property type="match status" value="1"/>
</dbReference>